<dbReference type="Gene3D" id="2.60.120.260">
    <property type="entry name" value="Galactose-binding domain-like"/>
    <property type="match status" value="2"/>
</dbReference>
<dbReference type="Pfam" id="PF01301">
    <property type="entry name" value="Glyco_hydro_35"/>
    <property type="match status" value="1"/>
</dbReference>
<evidence type="ECO:0000256" key="17">
    <source>
        <dbReference type="SAM" id="SignalP"/>
    </source>
</evidence>
<dbReference type="EMBL" id="JACBAF010002248">
    <property type="protein sequence ID" value="KAF7161304.1"/>
    <property type="molecule type" value="Genomic_DNA"/>
</dbReference>
<evidence type="ECO:0000313" key="19">
    <source>
        <dbReference type="EMBL" id="KAF7116396.1"/>
    </source>
</evidence>
<dbReference type="InterPro" id="IPR036833">
    <property type="entry name" value="BetaGal_dom3_sf"/>
</dbReference>
<dbReference type="SMART" id="SM01029">
    <property type="entry name" value="BetaGal_dom2"/>
    <property type="match status" value="1"/>
</dbReference>
<protein>
    <recommendedName>
        <fullName evidence="14">Probable beta-galactosidase C</fullName>
        <ecNumber evidence="5">3.2.1.23</ecNumber>
    </recommendedName>
    <alternativeName>
        <fullName evidence="15">Lactase C</fullName>
    </alternativeName>
</protein>
<evidence type="ECO:0000256" key="2">
    <source>
        <dbReference type="ARBA" id="ARBA00002691"/>
    </source>
</evidence>
<evidence type="ECO:0000313" key="20">
    <source>
        <dbReference type="EMBL" id="KAF7161304.1"/>
    </source>
</evidence>
<comment type="caution">
    <text evidence="20">The sequence shown here is derived from an EMBL/GenBank/DDBJ whole genome shotgun (WGS) entry which is preliminary data.</text>
</comment>
<dbReference type="Proteomes" id="UP000630445">
    <property type="component" value="Unassembled WGS sequence"/>
</dbReference>
<accession>A0A8H6PW25</accession>
<feature type="chain" id="PRO_5035140846" description="Probable beta-galactosidase C" evidence="17">
    <location>
        <begin position="20"/>
        <end position="982"/>
    </location>
</feature>
<dbReference type="GO" id="GO:0004565">
    <property type="term" value="F:beta-galactosidase activity"/>
    <property type="evidence" value="ECO:0007669"/>
    <property type="project" value="UniProtKB-EC"/>
</dbReference>
<reference evidence="20" key="1">
    <citation type="submission" date="2020-06" db="EMBL/GenBank/DDBJ databases">
        <title>Draft genome sequences of strains closely related to Aspergillus parafelis and Aspergillus hiratsukae.</title>
        <authorList>
            <person name="Dos Santos R.A.C."/>
            <person name="Rivero-Menendez O."/>
            <person name="Steenwyk J.L."/>
            <person name="Mead M.E."/>
            <person name="Goldman G.H."/>
            <person name="Alastruey-Izquierdo A."/>
            <person name="Rokas A."/>
        </authorList>
    </citation>
    <scope>NUCLEOTIDE SEQUENCE</scope>
    <source>
        <strain evidence="19">CNM-CM5793</strain>
        <strain evidence="20">CNM-CM6106</strain>
    </source>
</reference>
<gene>
    <name evidence="19" type="ORF">CNMCM5793_004640</name>
    <name evidence="20" type="ORF">CNMCM6106_008593</name>
</gene>
<dbReference type="SUPFAM" id="SSF51445">
    <property type="entry name" value="(Trans)glycosidases"/>
    <property type="match status" value="1"/>
</dbReference>
<dbReference type="Pfam" id="PF13364">
    <property type="entry name" value="BetaGal_ABD2"/>
    <property type="match status" value="2"/>
</dbReference>
<name>A0A8H6PW25_9EURO</name>
<evidence type="ECO:0000313" key="21">
    <source>
        <dbReference type="Proteomes" id="UP000630445"/>
    </source>
</evidence>
<dbReference type="AlphaFoldDB" id="A0A8H6PW25"/>
<organism evidence="20 22">
    <name type="scientific">Aspergillus hiratsukae</name>
    <dbReference type="NCBI Taxonomy" id="1194566"/>
    <lineage>
        <taxon>Eukaryota</taxon>
        <taxon>Fungi</taxon>
        <taxon>Dikarya</taxon>
        <taxon>Ascomycota</taxon>
        <taxon>Pezizomycotina</taxon>
        <taxon>Eurotiomycetes</taxon>
        <taxon>Eurotiomycetidae</taxon>
        <taxon>Eurotiales</taxon>
        <taxon>Aspergillaceae</taxon>
        <taxon>Aspergillus</taxon>
        <taxon>Aspergillus subgen. Fumigati</taxon>
    </lineage>
</organism>
<dbReference type="Pfam" id="PF10435">
    <property type="entry name" value="BetaGal_dom2"/>
    <property type="match status" value="1"/>
</dbReference>
<keyword evidence="21" id="KW-1185">Reference proteome</keyword>
<dbReference type="Gene3D" id="3.20.20.80">
    <property type="entry name" value="Glycosidases"/>
    <property type="match status" value="1"/>
</dbReference>
<dbReference type="PRINTS" id="PR00742">
    <property type="entry name" value="GLHYDRLASE35"/>
</dbReference>
<evidence type="ECO:0000256" key="15">
    <source>
        <dbReference type="ARBA" id="ARBA00042635"/>
    </source>
</evidence>
<dbReference type="FunFam" id="2.102.20.10:FF:000001">
    <property type="entry name" value="Beta-galactosidase A"/>
    <property type="match status" value="1"/>
</dbReference>
<keyword evidence="6" id="KW-0964">Secreted</keyword>
<comment type="similarity">
    <text evidence="4 16">Belongs to the glycosyl hydrolase 35 family.</text>
</comment>
<dbReference type="GO" id="GO:0005576">
    <property type="term" value="C:extracellular region"/>
    <property type="evidence" value="ECO:0007669"/>
    <property type="project" value="UniProtKB-SubCell"/>
</dbReference>
<dbReference type="Proteomes" id="UP000662466">
    <property type="component" value="Unassembled WGS sequence"/>
</dbReference>
<keyword evidence="8" id="KW-0378">Hydrolase</keyword>
<evidence type="ECO:0000313" key="22">
    <source>
        <dbReference type="Proteomes" id="UP000662466"/>
    </source>
</evidence>
<dbReference type="InterPro" id="IPR025300">
    <property type="entry name" value="BetaGal_jelly_roll_dom"/>
</dbReference>
<dbReference type="InterPro" id="IPR017853">
    <property type="entry name" value="GH"/>
</dbReference>
<evidence type="ECO:0000256" key="4">
    <source>
        <dbReference type="ARBA" id="ARBA00009809"/>
    </source>
</evidence>
<keyword evidence="13" id="KW-0624">Polysaccharide degradation</keyword>
<evidence type="ECO:0000256" key="13">
    <source>
        <dbReference type="ARBA" id="ARBA00023326"/>
    </source>
</evidence>
<dbReference type="Pfam" id="PF13363">
    <property type="entry name" value="BetaGal_dom3"/>
    <property type="match status" value="1"/>
</dbReference>
<dbReference type="InterPro" id="IPR031330">
    <property type="entry name" value="Gly_Hdrlase_35_cat"/>
</dbReference>
<evidence type="ECO:0000256" key="6">
    <source>
        <dbReference type="ARBA" id="ARBA00022525"/>
    </source>
</evidence>
<dbReference type="InterPro" id="IPR037110">
    <property type="entry name" value="Betagal_dom2_sf"/>
</dbReference>
<evidence type="ECO:0000256" key="5">
    <source>
        <dbReference type="ARBA" id="ARBA00012756"/>
    </source>
</evidence>
<evidence type="ECO:0000256" key="7">
    <source>
        <dbReference type="ARBA" id="ARBA00022729"/>
    </source>
</evidence>
<comment type="catalytic activity">
    <reaction evidence="1">
        <text>Hydrolysis of terminal non-reducing beta-D-galactose residues in beta-D-galactosides.</text>
        <dbReference type="EC" id="3.2.1.23"/>
    </reaction>
</comment>
<dbReference type="PANTHER" id="PTHR23421">
    <property type="entry name" value="BETA-GALACTOSIDASE RELATED"/>
    <property type="match status" value="1"/>
</dbReference>
<dbReference type="OrthoDB" id="1657402at2759"/>
<evidence type="ECO:0000256" key="1">
    <source>
        <dbReference type="ARBA" id="ARBA00001412"/>
    </source>
</evidence>
<feature type="signal peptide" evidence="17">
    <location>
        <begin position="1"/>
        <end position="19"/>
    </location>
</feature>
<evidence type="ECO:0000256" key="9">
    <source>
        <dbReference type="ARBA" id="ARBA00023157"/>
    </source>
</evidence>
<sequence>MRVFSFLFLLLLGILTGEGLVSGTDNGKTTDVTWDKYSLSVKGERLFVFSGEFHYARLPVPEMWLDVFQKLRANGFNAISVYFFWSFHSASEGEFDFETGAHDIQRMFDYAKEAGLYVIARAGPYCNAETSAGGFALWAANGQMGNERTSDERYYEKWQPWILEVGKIIAKNQITKGGPVILNQHENELTETSYDPNNTLVIYMKQIAQVFEEAGIVVPSSSNEKGMRGVSWSTDYHNVGGAVNVYGLDSYPGGLSCTNPNSGFRLVRTYYQWFQNYSFTQPEYVPEFEGGWFQPWGGYFYDTCATELSPEFPDVYYKNNIGSRVTLQNIYMTYGGTNWGHSAAPVVYTSYDYSAPLRETREIRDKLKQTKLIGLFTRVSSDLLKTYMEGNGTGYTSDSSIYTWSLRNPDTNAGFYVLAQNSSPSRDVTVFSLNVTTSAGAISIPDIELDGRQSKIIVTDYNFGKHLTLLFSSAEVLTYANLDVDVLVFYLNAGQKGTFAFKDGQKLAFKTYGNSNVTASESSYGTQYSYTQGEGVTAVKFSNGVLVYLLDKESAWNFFAPPTTSSPQLAPNEHILVQGPYLVRGASINHGTVEITGDNANTTSIEVYTGNSQVKKVRWNGKTIETRKTAYGSLIGTVPGAEDVKISFPSLDSWKAQDTLPEIQPDYDDSRWTVCNKTVSVNAIAPLSLPVLYSGDYGYHTGTKLYRGRFDGLNVTGANVTVQNGAAAGWAAWVNGQYVGGAVGSPSSAATSAVLTFNSSSLRAQNNVLTVVTDYTGHDQNSVRPKGTQNPRGILGATLIGGNFTSWRIQGNAGGEKNIDPVRGPMNEGGLYGERMGWHLPGYKAPKSASKSSPLDGVSGAGGRFYTTTFKMNLDKDLDVPIGLQLGAPAGTQAVVQIFMNGYQFGHYLPHVGPQSLFPFPPGVINNRGENTLAISMWALTDAGAKLDRVELVAYGKYRSGFDFNQDWSYLQPRWKDRSQYA</sequence>
<dbReference type="Gene3D" id="2.102.20.10">
    <property type="entry name" value="Beta-galactosidase, domain 2"/>
    <property type="match status" value="1"/>
</dbReference>
<dbReference type="EMBL" id="JACBAD010002103">
    <property type="protein sequence ID" value="KAF7116396.1"/>
    <property type="molecule type" value="Genomic_DNA"/>
</dbReference>
<dbReference type="Gene3D" id="2.60.390.10">
    <property type="entry name" value="Beta-galactosidase, domain 3"/>
    <property type="match status" value="1"/>
</dbReference>
<dbReference type="InterPro" id="IPR001944">
    <property type="entry name" value="Glycoside_Hdrlase_35"/>
</dbReference>
<comment type="subcellular location">
    <subcellularLocation>
        <location evidence="3">Secreted</location>
    </subcellularLocation>
</comment>
<evidence type="ECO:0000256" key="14">
    <source>
        <dbReference type="ARBA" id="ARBA00040694"/>
    </source>
</evidence>
<dbReference type="GO" id="GO:0000272">
    <property type="term" value="P:polysaccharide catabolic process"/>
    <property type="evidence" value="ECO:0007669"/>
    <property type="project" value="UniProtKB-KW"/>
</dbReference>
<evidence type="ECO:0000256" key="11">
    <source>
        <dbReference type="ARBA" id="ARBA00023277"/>
    </source>
</evidence>
<evidence type="ECO:0000259" key="18">
    <source>
        <dbReference type="SMART" id="SM01029"/>
    </source>
</evidence>
<evidence type="ECO:0000256" key="12">
    <source>
        <dbReference type="ARBA" id="ARBA00023295"/>
    </source>
</evidence>
<keyword evidence="12" id="KW-0326">Glycosidase</keyword>
<dbReference type="FunFam" id="3.20.20.80:FF:000040">
    <property type="entry name" value="Beta-galactosidase A"/>
    <property type="match status" value="1"/>
</dbReference>
<keyword evidence="10" id="KW-0325">Glycoprotein</keyword>
<keyword evidence="9" id="KW-1015">Disulfide bond</keyword>
<evidence type="ECO:0000256" key="8">
    <source>
        <dbReference type="ARBA" id="ARBA00022801"/>
    </source>
</evidence>
<evidence type="ECO:0000256" key="3">
    <source>
        <dbReference type="ARBA" id="ARBA00004613"/>
    </source>
</evidence>
<dbReference type="FunFam" id="2.60.390.10:FF:000001">
    <property type="entry name" value="Beta-galactosidase A"/>
    <property type="match status" value="1"/>
</dbReference>
<keyword evidence="11" id="KW-0119">Carbohydrate metabolism</keyword>
<comment type="function">
    <text evidence="2">Cleaves beta-linked terminal galactosyl residues from gangliosides, glycoproteins, and glycosaminoglycans.</text>
</comment>
<keyword evidence="7 17" id="KW-0732">Signal</keyword>
<dbReference type="FunFam" id="2.60.120.260:FF:000144">
    <property type="entry name" value="Probable beta-galactosidase C"/>
    <property type="match status" value="1"/>
</dbReference>
<dbReference type="SUPFAM" id="SSF117100">
    <property type="entry name" value="Beta-galactosidase LacA, domain 3"/>
    <property type="match status" value="1"/>
</dbReference>
<dbReference type="SUPFAM" id="SSF51011">
    <property type="entry name" value="Glycosyl hydrolase domain"/>
    <property type="match status" value="1"/>
</dbReference>
<dbReference type="InterPro" id="IPR025972">
    <property type="entry name" value="BetaGal_dom3"/>
</dbReference>
<evidence type="ECO:0000256" key="10">
    <source>
        <dbReference type="ARBA" id="ARBA00023180"/>
    </source>
</evidence>
<dbReference type="EC" id="3.2.1.23" evidence="5"/>
<evidence type="ECO:0000256" key="16">
    <source>
        <dbReference type="RuleBase" id="RU003679"/>
    </source>
</evidence>
<dbReference type="InterPro" id="IPR008979">
    <property type="entry name" value="Galactose-bd-like_sf"/>
</dbReference>
<dbReference type="InterPro" id="IPR018954">
    <property type="entry name" value="Betagal_dom2"/>
</dbReference>
<feature type="domain" description="Beta-galactosidase" evidence="18">
    <location>
        <begin position="382"/>
        <end position="558"/>
    </location>
</feature>
<proteinExistence type="inferred from homology"/>
<dbReference type="SUPFAM" id="SSF49785">
    <property type="entry name" value="Galactose-binding domain-like"/>
    <property type="match status" value="2"/>
</dbReference>
<dbReference type="FunFam" id="2.60.120.260:FF:000065">
    <property type="entry name" value="Beta-galactosidase A"/>
    <property type="match status" value="1"/>
</dbReference>